<dbReference type="Pfam" id="PF12680">
    <property type="entry name" value="SnoaL_2"/>
    <property type="match status" value="1"/>
</dbReference>
<dbReference type="InterPro" id="IPR037401">
    <property type="entry name" value="SnoaL-like"/>
</dbReference>
<sequence length="110" mass="12059">MTDFTVPAPVQALVDAINSGDEQAFVDAFAEDGSVDDWGRVLEGREGVSSWSQSDAIGQSAQMVIKDATTEGDTTELFFDWRSNRFNGTSRAFVTVEGDKVKTFHIPSHR</sequence>
<dbReference type="AlphaFoldDB" id="A0A7J5B0X3"/>
<evidence type="ECO:0000259" key="1">
    <source>
        <dbReference type="Pfam" id="PF12680"/>
    </source>
</evidence>
<dbReference type="EMBL" id="WBJX01000003">
    <property type="protein sequence ID" value="KAB1637482.1"/>
    <property type="molecule type" value="Genomic_DNA"/>
</dbReference>
<reference evidence="2 3" key="1">
    <citation type="submission" date="2019-09" db="EMBL/GenBank/DDBJ databases">
        <title>Phylogeny of genus Pseudoclavibacter and closely related genus.</title>
        <authorList>
            <person name="Li Y."/>
        </authorList>
    </citation>
    <scope>NUCLEOTIDE SEQUENCE [LARGE SCALE GENOMIC DNA]</scope>
    <source>
        <strain evidence="2 3">THG-MD12</strain>
    </source>
</reference>
<gene>
    <name evidence="2" type="ORF">F8O03_09625</name>
</gene>
<protein>
    <submittedName>
        <fullName evidence="2">Nuclear transport factor 2 family protein</fullName>
    </submittedName>
</protein>
<dbReference type="Proteomes" id="UP000490386">
    <property type="component" value="Unassembled WGS sequence"/>
</dbReference>
<dbReference type="RefSeq" id="WP_104254152.1">
    <property type="nucleotide sequence ID" value="NZ_WBJX01000003.1"/>
</dbReference>
<dbReference type="SUPFAM" id="SSF54427">
    <property type="entry name" value="NTF2-like"/>
    <property type="match status" value="1"/>
</dbReference>
<proteinExistence type="predicted"/>
<feature type="domain" description="SnoaL-like" evidence="1">
    <location>
        <begin position="10"/>
        <end position="99"/>
    </location>
</feature>
<keyword evidence="3" id="KW-1185">Reference proteome</keyword>
<evidence type="ECO:0000313" key="2">
    <source>
        <dbReference type="EMBL" id="KAB1637482.1"/>
    </source>
</evidence>
<name>A0A7J5B0X3_9MICO</name>
<dbReference type="Gene3D" id="3.10.450.50">
    <property type="match status" value="1"/>
</dbReference>
<organism evidence="2 3">
    <name type="scientific">Pseudoclavibacter terrae</name>
    <dbReference type="NCBI Taxonomy" id="1530195"/>
    <lineage>
        <taxon>Bacteria</taxon>
        <taxon>Bacillati</taxon>
        <taxon>Actinomycetota</taxon>
        <taxon>Actinomycetes</taxon>
        <taxon>Micrococcales</taxon>
        <taxon>Microbacteriaceae</taxon>
        <taxon>Pseudoclavibacter</taxon>
    </lineage>
</organism>
<accession>A0A7J5B0X3</accession>
<evidence type="ECO:0000313" key="3">
    <source>
        <dbReference type="Proteomes" id="UP000490386"/>
    </source>
</evidence>
<dbReference type="OrthoDB" id="8080938at2"/>
<comment type="caution">
    <text evidence="2">The sequence shown here is derived from an EMBL/GenBank/DDBJ whole genome shotgun (WGS) entry which is preliminary data.</text>
</comment>
<dbReference type="InterPro" id="IPR032710">
    <property type="entry name" value="NTF2-like_dom_sf"/>
</dbReference>